<dbReference type="OrthoDB" id="9804366at2"/>
<comment type="catalytic activity">
    <reaction evidence="8">
        <text>(sulfur carrier)-H + L-cysteine = (sulfur carrier)-SH + L-alanine</text>
        <dbReference type="Rhea" id="RHEA:43892"/>
        <dbReference type="Rhea" id="RHEA-COMP:14737"/>
        <dbReference type="Rhea" id="RHEA-COMP:14739"/>
        <dbReference type="ChEBI" id="CHEBI:29917"/>
        <dbReference type="ChEBI" id="CHEBI:35235"/>
        <dbReference type="ChEBI" id="CHEBI:57972"/>
        <dbReference type="ChEBI" id="CHEBI:64428"/>
        <dbReference type="EC" id="2.8.1.7"/>
    </reaction>
</comment>
<evidence type="ECO:0000256" key="3">
    <source>
        <dbReference type="ARBA" id="ARBA00010447"/>
    </source>
</evidence>
<keyword evidence="6" id="KW-0808">Transferase</keyword>
<evidence type="ECO:0000256" key="1">
    <source>
        <dbReference type="ARBA" id="ARBA00001933"/>
    </source>
</evidence>
<dbReference type="PANTHER" id="PTHR43586">
    <property type="entry name" value="CYSTEINE DESULFURASE"/>
    <property type="match status" value="1"/>
</dbReference>
<comment type="function">
    <text evidence="2">Catalyzes the removal of elemental sulfur and selenium atoms from L-cysteine, L-cystine, L-selenocysteine, and L-selenocystine to produce L-alanine.</text>
</comment>
<dbReference type="PIRSF" id="PIRSF005572">
    <property type="entry name" value="NifS"/>
    <property type="match status" value="1"/>
</dbReference>
<dbReference type="RefSeq" id="WP_124398759.1">
    <property type="nucleotide sequence ID" value="NZ_BHZE01000035.1"/>
</dbReference>
<evidence type="ECO:0000256" key="6">
    <source>
        <dbReference type="ARBA" id="ARBA00022679"/>
    </source>
</evidence>
<gene>
    <name evidence="10" type="primary">sufS</name>
    <name evidence="10" type="ORF">JCM31826_21870</name>
</gene>
<protein>
    <recommendedName>
        <fullName evidence="5">Probable cysteine desulfurase</fullName>
        <ecNumber evidence="4">2.8.1.7</ecNumber>
    </recommendedName>
</protein>
<dbReference type="EMBL" id="BHZE01000035">
    <property type="protein sequence ID" value="GCD78705.1"/>
    <property type="molecule type" value="Genomic_DNA"/>
</dbReference>
<evidence type="ECO:0000256" key="2">
    <source>
        <dbReference type="ARBA" id="ARBA00002824"/>
    </source>
</evidence>
<evidence type="ECO:0000256" key="4">
    <source>
        <dbReference type="ARBA" id="ARBA00012239"/>
    </source>
</evidence>
<comment type="similarity">
    <text evidence="3">Belongs to the class-V pyridoxal-phosphate-dependent aminotransferase family. Csd subfamily.</text>
</comment>
<dbReference type="InterPro" id="IPR010970">
    <property type="entry name" value="Cys_dSase_SufS"/>
</dbReference>
<evidence type="ECO:0000256" key="7">
    <source>
        <dbReference type="ARBA" id="ARBA00022898"/>
    </source>
</evidence>
<evidence type="ECO:0000259" key="9">
    <source>
        <dbReference type="Pfam" id="PF00266"/>
    </source>
</evidence>
<sequence length="409" mass="44949">MDTVTFSVENVRKDFPILSATVHDRPLVYLDNAATSQKPIQVIDCITDYYKTYNSNVHRGVHTLSQLATEAMENARLTIARHLNAAHAHEIIFVRGVTEAINLVANAYLSLVPRGWQILISAMEHHSNIVPWQLAAERYSLKLRVIPMDSHGVLDLEAYDRLLKAENTALVAVNHISNALGTINPVQQIAEMAHKAGAVILIDGAQSIPHMAVDVRAIGADFYAFSGHKACGPTGIGVLYGRENLLEAMPPYMGGGEMIKTVTFEKSSWAELPFKFEAGTPDISGAIGLRAAVEYLQRVGLEQIAAYEQELLEYATAALREMGGICIYGQAPQKASLISFIPDGCHPYDVGTLLDNYGIAVRTGHHCAQPVMDFFNIPGTVRASFAFYNTKEEIDLFINALRKAIKMLR</sequence>
<organism evidence="10 11">
    <name type="scientific">Thermaurantimonas aggregans</name>
    <dbReference type="NCBI Taxonomy" id="2173829"/>
    <lineage>
        <taxon>Bacteria</taxon>
        <taxon>Pseudomonadati</taxon>
        <taxon>Bacteroidota</taxon>
        <taxon>Flavobacteriia</taxon>
        <taxon>Flavobacteriales</taxon>
        <taxon>Schleiferiaceae</taxon>
        <taxon>Thermaurantimonas</taxon>
    </lineage>
</organism>
<evidence type="ECO:0000313" key="11">
    <source>
        <dbReference type="Proteomes" id="UP000286715"/>
    </source>
</evidence>
<dbReference type="Pfam" id="PF00266">
    <property type="entry name" value="Aminotran_5"/>
    <property type="match status" value="1"/>
</dbReference>
<dbReference type="Proteomes" id="UP000286715">
    <property type="component" value="Unassembled WGS sequence"/>
</dbReference>
<dbReference type="Gene3D" id="3.40.640.10">
    <property type="entry name" value="Type I PLP-dependent aspartate aminotransferase-like (Major domain)"/>
    <property type="match status" value="1"/>
</dbReference>
<comment type="caution">
    <text evidence="10">The sequence shown here is derived from an EMBL/GenBank/DDBJ whole genome shotgun (WGS) entry which is preliminary data.</text>
</comment>
<dbReference type="CDD" id="cd06453">
    <property type="entry name" value="SufS_like"/>
    <property type="match status" value="1"/>
</dbReference>
<dbReference type="SUPFAM" id="SSF53383">
    <property type="entry name" value="PLP-dependent transferases"/>
    <property type="match status" value="1"/>
</dbReference>
<dbReference type="PANTHER" id="PTHR43586:SF8">
    <property type="entry name" value="CYSTEINE DESULFURASE 1, CHLOROPLASTIC"/>
    <property type="match status" value="1"/>
</dbReference>
<dbReference type="InterPro" id="IPR000192">
    <property type="entry name" value="Aminotrans_V_dom"/>
</dbReference>
<dbReference type="InterPro" id="IPR015421">
    <property type="entry name" value="PyrdxlP-dep_Trfase_major"/>
</dbReference>
<dbReference type="InterPro" id="IPR015422">
    <property type="entry name" value="PyrdxlP-dep_Trfase_small"/>
</dbReference>
<dbReference type="Gene3D" id="3.90.1150.10">
    <property type="entry name" value="Aspartate Aminotransferase, domain 1"/>
    <property type="match status" value="1"/>
</dbReference>
<evidence type="ECO:0000313" key="10">
    <source>
        <dbReference type="EMBL" id="GCD78705.1"/>
    </source>
</evidence>
<accession>A0A401XNY4</accession>
<dbReference type="GO" id="GO:0031071">
    <property type="term" value="F:cysteine desulfurase activity"/>
    <property type="evidence" value="ECO:0007669"/>
    <property type="project" value="UniProtKB-EC"/>
</dbReference>
<reference evidence="10 11" key="1">
    <citation type="submission" date="2018-11" db="EMBL/GenBank/DDBJ databases">
        <title>Schleiferia aggregans sp. nov., a moderately thermophilic heterotrophic bacterium isolated from microbial mats at a terrestrial hot spring.</title>
        <authorList>
            <person name="Iino T."/>
            <person name="Ohkuma M."/>
            <person name="Haruta S."/>
        </authorList>
    </citation>
    <scope>NUCLEOTIDE SEQUENCE [LARGE SCALE GENOMIC DNA]</scope>
    <source>
        <strain evidence="10 11">LA</strain>
    </source>
</reference>
<name>A0A401XNY4_9FLAO</name>
<evidence type="ECO:0000256" key="5">
    <source>
        <dbReference type="ARBA" id="ARBA00021850"/>
    </source>
</evidence>
<dbReference type="InterPro" id="IPR016454">
    <property type="entry name" value="Cysteine_dSase"/>
</dbReference>
<feature type="domain" description="Aminotransferase class V" evidence="9">
    <location>
        <begin position="28"/>
        <end position="397"/>
    </location>
</feature>
<dbReference type="InterPro" id="IPR015424">
    <property type="entry name" value="PyrdxlP-dep_Trfase"/>
</dbReference>
<dbReference type="NCBIfam" id="TIGR01979">
    <property type="entry name" value="sufS"/>
    <property type="match status" value="1"/>
</dbReference>
<dbReference type="GO" id="GO:0006534">
    <property type="term" value="P:cysteine metabolic process"/>
    <property type="evidence" value="ECO:0007669"/>
    <property type="project" value="InterPro"/>
</dbReference>
<proteinExistence type="inferred from homology"/>
<comment type="cofactor">
    <cofactor evidence="1">
        <name>pyridoxal 5'-phosphate</name>
        <dbReference type="ChEBI" id="CHEBI:597326"/>
    </cofactor>
</comment>
<dbReference type="EC" id="2.8.1.7" evidence="4"/>
<dbReference type="AlphaFoldDB" id="A0A401XNY4"/>
<keyword evidence="7" id="KW-0663">Pyridoxal phosphate</keyword>
<evidence type="ECO:0000256" key="8">
    <source>
        <dbReference type="ARBA" id="ARBA00050776"/>
    </source>
</evidence>
<dbReference type="GO" id="GO:0030170">
    <property type="term" value="F:pyridoxal phosphate binding"/>
    <property type="evidence" value="ECO:0007669"/>
    <property type="project" value="InterPro"/>
</dbReference>
<keyword evidence="11" id="KW-1185">Reference proteome</keyword>